<evidence type="ECO:0000313" key="3">
    <source>
        <dbReference type="Proteomes" id="UP000298517"/>
    </source>
</evidence>
<keyword evidence="1" id="KW-0812">Transmembrane</keyword>
<proteinExistence type="predicted"/>
<organism evidence="2 3">
    <name type="scientific">Gramella jeungdoensis</name>
    <dbReference type="NCBI Taxonomy" id="708091"/>
    <lineage>
        <taxon>Bacteria</taxon>
        <taxon>Pseudomonadati</taxon>
        <taxon>Bacteroidota</taxon>
        <taxon>Flavobacteriia</taxon>
        <taxon>Flavobacteriales</taxon>
        <taxon>Flavobacteriaceae</taxon>
        <taxon>Christiangramia</taxon>
    </lineage>
</organism>
<evidence type="ECO:0000313" key="2">
    <source>
        <dbReference type="EMBL" id="TEW75575.1"/>
    </source>
</evidence>
<gene>
    <name evidence="2" type="ORF">E2488_08700</name>
</gene>
<protein>
    <recommendedName>
        <fullName evidence="4">DUF3311 domain-containing protein</fullName>
    </recommendedName>
</protein>
<reference evidence="2 3" key="1">
    <citation type="journal article" date="2011" name="J. Microbiol.">
        <title>Gramella jeungdoensis sp. nov., isolated from a solar saltern in Korea.</title>
        <authorList>
            <person name="Joung Y."/>
            <person name="Kim H."/>
            <person name="Jang T."/>
            <person name="Ahn T.S."/>
            <person name="Joh K."/>
        </authorList>
    </citation>
    <scope>NUCLEOTIDE SEQUENCE [LARGE SCALE GENOMIC DNA]</scope>
    <source>
        <strain evidence="2 3">KCTC 23123</strain>
    </source>
</reference>
<name>A0A4Y8AUM0_9FLAO</name>
<accession>A0A4Y8AUM0</accession>
<keyword evidence="1" id="KW-1133">Transmembrane helix</keyword>
<comment type="caution">
    <text evidence="2">The sequence shown here is derived from an EMBL/GenBank/DDBJ whole genome shotgun (WGS) entry which is preliminary data.</text>
</comment>
<evidence type="ECO:0008006" key="4">
    <source>
        <dbReference type="Google" id="ProtNLM"/>
    </source>
</evidence>
<keyword evidence="3" id="KW-1185">Reference proteome</keyword>
<sequence>MKKRHQQKLIVLTILLLSLFNIPIILLFDAEISVFGFPLIYFYIFVVWILAIIISHIILKRFYE</sequence>
<evidence type="ECO:0000256" key="1">
    <source>
        <dbReference type="SAM" id="Phobius"/>
    </source>
</evidence>
<feature type="transmembrane region" description="Helical" evidence="1">
    <location>
        <begin position="9"/>
        <end position="28"/>
    </location>
</feature>
<dbReference type="EMBL" id="SNQI01000002">
    <property type="protein sequence ID" value="TEW75575.1"/>
    <property type="molecule type" value="Genomic_DNA"/>
</dbReference>
<keyword evidence="1" id="KW-0472">Membrane</keyword>
<feature type="transmembrane region" description="Helical" evidence="1">
    <location>
        <begin position="40"/>
        <end position="59"/>
    </location>
</feature>
<dbReference type="Proteomes" id="UP000298517">
    <property type="component" value="Unassembled WGS sequence"/>
</dbReference>
<dbReference type="AlphaFoldDB" id="A0A4Y8AUM0"/>